<evidence type="ECO:0000313" key="6">
    <source>
        <dbReference type="Proteomes" id="UP001170624"/>
    </source>
</evidence>
<dbReference type="RefSeq" id="WP_062689851.1">
    <property type="nucleotide sequence ID" value="NZ_AP024850.1"/>
</dbReference>
<keyword evidence="2" id="KW-1133">Transmembrane helix</keyword>
<keyword evidence="1 2" id="KW-0472">Membrane</keyword>
<dbReference type="InterPro" id="IPR007401">
    <property type="entry name" value="DUF454"/>
</dbReference>
<reference evidence="4 5" key="1">
    <citation type="journal article" date="2016" name="Antonie Van Leeuwenhoek">
        <title>Photobacterium sanguinicancri sp. nov. isolated from marine animals.</title>
        <authorList>
            <person name="Gomez-Gil B."/>
            <person name="Roque A."/>
            <person name="Rotllant G."/>
            <person name="Romalde J.L."/>
            <person name="Doce A."/>
            <person name="Eggermont M."/>
            <person name="Defoirdt T."/>
        </authorList>
    </citation>
    <scope>NUCLEOTIDE SEQUENCE [LARGE SCALE GENOMIC DNA]</scope>
    <source>
        <strain evidence="4 5">CAIM 1827</strain>
    </source>
</reference>
<protein>
    <recommendedName>
        <fullName evidence="1">Inner membrane protein</fullName>
    </recommendedName>
</protein>
<evidence type="ECO:0000256" key="1">
    <source>
        <dbReference type="PIRNR" id="PIRNR016789"/>
    </source>
</evidence>
<dbReference type="PANTHER" id="PTHR35813:SF1">
    <property type="entry name" value="INNER MEMBRANE PROTEIN YBAN"/>
    <property type="match status" value="1"/>
</dbReference>
<feature type="transmembrane region" description="Helical" evidence="2">
    <location>
        <begin position="7"/>
        <end position="27"/>
    </location>
</feature>
<evidence type="ECO:0000313" key="3">
    <source>
        <dbReference type="EMBL" id="MDO6540897.1"/>
    </source>
</evidence>
<evidence type="ECO:0000313" key="4">
    <source>
        <dbReference type="EMBL" id="OZS42020.1"/>
    </source>
</evidence>
<feature type="transmembrane region" description="Helical" evidence="2">
    <location>
        <begin position="103"/>
        <end position="123"/>
    </location>
</feature>
<comment type="caution">
    <text evidence="3">The sequence shown here is derived from an EMBL/GenBank/DDBJ whole genome shotgun (WGS) entry which is preliminary data.</text>
</comment>
<comment type="subcellular location">
    <subcellularLocation>
        <location evidence="1">Cell inner membrane</location>
        <topology evidence="1">Multi-pass membrane protein</topology>
    </subcellularLocation>
</comment>
<keyword evidence="2" id="KW-0812">Transmembrane</keyword>
<gene>
    <name evidence="4" type="ORF">ASV53_20675</name>
    <name evidence="3" type="ORF">Q4568_00050</name>
</gene>
<keyword evidence="1" id="KW-1003">Cell membrane</keyword>
<dbReference type="EMBL" id="NOIF01000197">
    <property type="protein sequence ID" value="OZS42020.1"/>
    <property type="molecule type" value="Genomic_DNA"/>
</dbReference>
<evidence type="ECO:0000313" key="5">
    <source>
        <dbReference type="Proteomes" id="UP000215999"/>
    </source>
</evidence>
<proteinExistence type="predicted"/>
<dbReference type="Pfam" id="PF04304">
    <property type="entry name" value="DUF454"/>
    <property type="match status" value="1"/>
</dbReference>
<dbReference type="PIRSF" id="PIRSF016789">
    <property type="entry name" value="DUF454"/>
    <property type="match status" value="1"/>
</dbReference>
<feature type="transmembrane region" description="Helical" evidence="2">
    <location>
        <begin position="47"/>
        <end position="65"/>
    </location>
</feature>
<sequence>MIKRFILIAFGWVCVVLGVLGVFLPLLPTTPFLLLASACFMRGSPRLNLWLTTHPTFGPILHNWHQHGAISRKVKRRASIMIVASFAFSIAVVPLVWHKMMLIVIGVTLLVWFNRLPVVESVAPRRENY</sequence>
<dbReference type="PANTHER" id="PTHR35813">
    <property type="entry name" value="INNER MEMBRANE PROTEIN YBAN"/>
    <property type="match status" value="1"/>
</dbReference>
<evidence type="ECO:0000256" key="2">
    <source>
        <dbReference type="SAM" id="Phobius"/>
    </source>
</evidence>
<accession>A0AAW7XXR7</accession>
<organism evidence="3 6">
    <name type="scientific">Photobacterium sanguinicancri</name>
    <dbReference type="NCBI Taxonomy" id="875932"/>
    <lineage>
        <taxon>Bacteria</taxon>
        <taxon>Pseudomonadati</taxon>
        <taxon>Pseudomonadota</taxon>
        <taxon>Gammaproteobacteria</taxon>
        <taxon>Vibrionales</taxon>
        <taxon>Vibrionaceae</taxon>
        <taxon>Photobacterium</taxon>
    </lineage>
</organism>
<dbReference type="Proteomes" id="UP001170624">
    <property type="component" value="Unassembled WGS sequence"/>
</dbReference>
<dbReference type="GO" id="GO:0005886">
    <property type="term" value="C:plasma membrane"/>
    <property type="evidence" value="ECO:0007669"/>
    <property type="project" value="UniProtKB-SubCell"/>
</dbReference>
<keyword evidence="5" id="KW-1185">Reference proteome</keyword>
<dbReference type="Proteomes" id="UP000215999">
    <property type="component" value="Unassembled WGS sequence"/>
</dbReference>
<reference evidence="4" key="2">
    <citation type="submission" date="2017-07" db="EMBL/GenBank/DDBJ databases">
        <authorList>
            <person name="Gomez-Gil B."/>
            <person name="Enciso-Ibarra K."/>
        </authorList>
    </citation>
    <scope>NUCLEOTIDE SEQUENCE</scope>
    <source>
        <strain evidence="4">CAIM 1827</strain>
    </source>
</reference>
<reference evidence="3" key="3">
    <citation type="submission" date="2023-07" db="EMBL/GenBank/DDBJ databases">
        <title>Genome content predicts the carbon catabolic preferences of heterotrophic bacteria.</title>
        <authorList>
            <person name="Gralka M."/>
        </authorList>
    </citation>
    <scope>NUCLEOTIDE SEQUENCE</scope>
    <source>
        <strain evidence="3">G2M05</strain>
    </source>
</reference>
<dbReference type="AlphaFoldDB" id="A0AAW7XXR7"/>
<keyword evidence="1" id="KW-0997">Cell inner membrane</keyword>
<name>A0AAW7XXR7_9GAMM</name>
<dbReference type="EMBL" id="JAUOPU010000001">
    <property type="protein sequence ID" value="MDO6540897.1"/>
    <property type="molecule type" value="Genomic_DNA"/>
</dbReference>
<feature type="transmembrane region" description="Helical" evidence="2">
    <location>
        <begin position="77"/>
        <end position="97"/>
    </location>
</feature>